<evidence type="ECO:0000256" key="12">
    <source>
        <dbReference type="PIRSR" id="PIRSR602081-1"/>
    </source>
</evidence>
<dbReference type="InterPro" id="IPR005101">
    <property type="entry name" value="Cryptochr/Photolyase_FAD-bd"/>
</dbReference>
<feature type="binding site" evidence="12">
    <location>
        <position position="273"/>
    </location>
    <ligand>
        <name>FAD</name>
        <dbReference type="ChEBI" id="CHEBI:57692"/>
    </ligand>
</feature>
<organism evidence="16 17">
    <name type="scientific">Thiothrix nivea (strain ATCC 35100 / DSM 5205 / JP2)</name>
    <dbReference type="NCBI Taxonomy" id="870187"/>
    <lineage>
        <taxon>Bacteria</taxon>
        <taxon>Pseudomonadati</taxon>
        <taxon>Pseudomonadota</taxon>
        <taxon>Gammaproteobacteria</taxon>
        <taxon>Thiotrichales</taxon>
        <taxon>Thiotrichaceae</taxon>
        <taxon>Thiothrix</taxon>
    </lineage>
</organism>
<evidence type="ECO:0000256" key="3">
    <source>
        <dbReference type="ARBA" id="ARBA00013149"/>
    </source>
</evidence>
<evidence type="ECO:0000313" key="17">
    <source>
        <dbReference type="Proteomes" id="UP000005317"/>
    </source>
</evidence>
<dbReference type="Pfam" id="PF03441">
    <property type="entry name" value="FAD_binding_7"/>
    <property type="match status" value="1"/>
</dbReference>
<dbReference type="GO" id="GO:0003677">
    <property type="term" value="F:DNA binding"/>
    <property type="evidence" value="ECO:0007669"/>
    <property type="project" value="TreeGrafter"/>
</dbReference>
<dbReference type="GO" id="GO:0000719">
    <property type="term" value="P:photoreactive repair"/>
    <property type="evidence" value="ECO:0007669"/>
    <property type="project" value="UniProtKB-ARBA"/>
</dbReference>
<dbReference type="SUPFAM" id="SSF52425">
    <property type="entry name" value="Cryptochrome/photolyase, N-terminal domain"/>
    <property type="match status" value="1"/>
</dbReference>
<proteinExistence type="inferred from homology"/>
<dbReference type="EMBL" id="JH651384">
    <property type="protein sequence ID" value="EIJ36840.1"/>
    <property type="molecule type" value="Genomic_DNA"/>
</dbReference>
<dbReference type="Pfam" id="PF00875">
    <property type="entry name" value="DNA_photolyase"/>
    <property type="match status" value="1"/>
</dbReference>
<dbReference type="InterPro" id="IPR036134">
    <property type="entry name" value="Crypto/Photolyase_FAD-like_sf"/>
</dbReference>
<evidence type="ECO:0000256" key="6">
    <source>
        <dbReference type="ARBA" id="ARBA00022827"/>
    </source>
</evidence>
<dbReference type="Gene3D" id="3.40.50.620">
    <property type="entry name" value="HUPs"/>
    <property type="match status" value="1"/>
</dbReference>
<feature type="site" description="Electron transfer via tryptophanyl radical" evidence="13">
    <location>
        <position position="307"/>
    </location>
</feature>
<dbReference type="OrthoDB" id="9772484at2"/>
<comment type="catalytic activity">
    <reaction evidence="9">
        <text>cyclobutadipyrimidine (in DNA) = 2 pyrimidine residues (in DNA).</text>
        <dbReference type="EC" id="4.1.99.3"/>
    </reaction>
</comment>
<dbReference type="InterPro" id="IPR036155">
    <property type="entry name" value="Crypto/Photolyase_N_sf"/>
</dbReference>
<sequence length="476" mass="54144">MSTAIVWLRQDLRLADNPALYHACKTCANVILIFIDDPLPGSVSRLGAASQVWLHHSLQALDASLQAAGNRLTLRQGSALPVLQALLAETGATHVYWNRVYDPASLARDKQIKEILKQSCTVHSFNASLLNEPWEVLKADGTPYKVFTPFWKAMLKHGIQHLPLPAPEQIPAPTSFPRSLALNELGLLPRTHWDTGMMAHWPAGETAAMQKLLDFLPLGGADYKNARNFPAQHGTAQLSPHLHFGEISPRQAVYHTEAFLAEHPAAESGLRHFIQEIGWREFAWYLLYHFPHTVDQALDERFKHFPWAEDYVENLEHWRRGQTGYPIIDAGMRELWQTGWMHNRVRMIVASLLTKNLLIPWQEGENWFRDTLVDADLASNVLGWQWTAGCGADAAPYFRIFNPILQSQKFDPEGEYIRRWVPELRARDNKQIHLPRELGDGLTDYPLPIVDFKASRERALAMFEQIKGPFARSTVQ</sequence>
<feature type="binding site" evidence="12">
    <location>
        <begin position="374"/>
        <end position="376"/>
    </location>
    <ligand>
        <name>FAD</name>
        <dbReference type="ChEBI" id="CHEBI:57692"/>
    </ligand>
</feature>
<evidence type="ECO:0000256" key="1">
    <source>
        <dbReference type="ARBA" id="ARBA00001932"/>
    </source>
</evidence>
<dbReference type="GO" id="GO:0003904">
    <property type="term" value="F:deoxyribodipyrimidine photo-lyase activity"/>
    <property type="evidence" value="ECO:0007669"/>
    <property type="project" value="UniProtKB-EC"/>
</dbReference>
<dbReference type="EC" id="4.1.99.3" evidence="3"/>
<feature type="site" description="Electron transfer via tryptophanyl radical" evidence="13">
    <location>
        <position position="384"/>
    </location>
</feature>
<comment type="function">
    <text evidence="10">Involved in repair of UV radiation-induced DNA damage. Catalyzes the light-dependent monomerization (300-600 nm) of cyclobutyl pyrimidine dimers (in cis-syn configuration), which are formed between adjacent bases on the same DNA strand upon exposure to ultraviolet radiation.</text>
</comment>
<evidence type="ECO:0000256" key="7">
    <source>
        <dbReference type="ARBA" id="ARBA00022991"/>
    </source>
</evidence>
<dbReference type="InterPro" id="IPR014729">
    <property type="entry name" value="Rossmann-like_a/b/a_fold"/>
</dbReference>
<evidence type="ECO:0000256" key="11">
    <source>
        <dbReference type="ARBA" id="ARBA00083107"/>
    </source>
</evidence>
<dbReference type="Gene3D" id="1.25.40.80">
    <property type="match status" value="1"/>
</dbReference>
<dbReference type="AlphaFoldDB" id="A0A656HNB4"/>
<dbReference type="GO" id="GO:0071949">
    <property type="term" value="F:FAD binding"/>
    <property type="evidence" value="ECO:0007669"/>
    <property type="project" value="TreeGrafter"/>
</dbReference>
<dbReference type="SUPFAM" id="SSF48173">
    <property type="entry name" value="Cryptochrome/photolyase FAD-binding domain"/>
    <property type="match status" value="1"/>
</dbReference>
<comment type="similarity">
    <text evidence="14">Belongs to the DNA photolyase family.</text>
</comment>
<evidence type="ECO:0000256" key="14">
    <source>
        <dbReference type="RuleBase" id="RU004182"/>
    </source>
</evidence>
<keyword evidence="16" id="KW-0456">Lyase</keyword>
<dbReference type="Gene3D" id="1.10.579.10">
    <property type="entry name" value="DNA Cyclobutane Dipyrimidine Photolyase, subunit A, domain 3"/>
    <property type="match status" value="1"/>
</dbReference>
<dbReference type="PANTHER" id="PTHR11455:SF9">
    <property type="entry name" value="CRYPTOCHROME CIRCADIAN CLOCK 5 ISOFORM X1"/>
    <property type="match status" value="1"/>
</dbReference>
<accession>A0A656HNB4</accession>
<evidence type="ECO:0000256" key="9">
    <source>
        <dbReference type="ARBA" id="ARBA00033999"/>
    </source>
</evidence>
<feature type="domain" description="Photolyase/cryptochrome alpha/beta" evidence="15">
    <location>
        <begin position="2"/>
        <end position="130"/>
    </location>
</feature>
<dbReference type="PRINTS" id="PR00147">
    <property type="entry name" value="DNAPHOTLYASE"/>
</dbReference>
<evidence type="ECO:0000256" key="8">
    <source>
        <dbReference type="ARBA" id="ARBA00031671"/>
    </source>
</evidence>
<comment type="cofactor">
    <cofactor evidence="1">
        <name>(6R)-5,10-methylene-5,6,7,8-tetrahydrofolate</name>
        <dbReference type="ChEBI" id="CHEBI:15636"/>
    </cofactor>
</comment>
<evidence type="ECO:0000256" key="10">
    <source>
        <dbReference type="ARBA" id="ARBA00059220"/>
    </source>
</evidence>
<dbReference type="InterPro" id="IPR002081">
    <property type="entry name" value="Cryptochrome/DNA_photolyase_1"/>
</dbReference>
<dbReference type="InterPro" id="IPR018394">
    <property type="entry name" value="DNA_photolyase_1_CS_C"/>
</dbReference>
<reference evidence="17" key="1">
    <citation type="journal article" date="2011" name="Stand. Genomic Sci.">
        <title>Genome sequence of the filamentous, gliding Thiothrix nivea neotype strain (JP2(T)).</title>
        <authorList>
            <person name="Lapidus A."/>
            <person name="Nolan M."/>
            <person name="Lucas S."/>
            <person name="Glavina Del Rio T."/>
            <person name="Tice H."/>
            <person name="Cheng J.F."/>
            <person name="Tapia R."/>
            <person name="Han C."/>
            <person name="Goodwin L."/>
            <person name="Pitluck S."/>
            <person name="Liolios K."/>
            <person name="Pagani I."/>
            <person name="Ivanova N."/>
            <person name="Huntemann M."/>
            <person name="Mavromatis K."/>
            <person name="Mikhailova N."/>
            <person name="Pati A."/>
            <person name="Chen A."/>
            <person name="Palaniappan K."/>
            <person name="Land M."/>
            <person name="Brambilla E.M."/>
            <person name="Rohde M."/>
            <person name="Abt B."/>
            <person name="Verbarg S."/>
            <person name="Goker M."/>
            <person name="Bristow J."/>
            <person name="Eisen J.A."/>
            <person name="Markowitz V."/>
            <person name="Hugenholtz P."/>
            <person name="Kyrpides N.C."/>
            <person name="Klenk H.P."/>
            <person name="Woyke T."/>
        </authorList>
    </citation>
    <scope>NUCLEOTIDE SEQUENCE [LARGE SCALE GENOMIC DNA]</scope>
    <source>
        <strain evidence="17">ATCC 35100 / DSM 5205 / JP2</strain>
    </source>
</reference>
<dbReference type="RefSeq" id="WP_002710705.1">
    <property type="nucleotide sequence ID" value="NZ_JH651384.1"/>
</dbReference>
<name>A0A656HNB4_THINJ</name>
<dbReference type="PROSITE" id="PS51645">
    <property type="entry name" value="PHR_CRY_ALPHA_BETA"/>
    <property type="match status" value="1"/>
</dbReference>
<evidence type="ECO:0000256" key="4">
    <source>
        <dbReference type="ARBA" id="ARBA00014046"/>
    </source>
</evidence>
<keyword evidence="17" id="KW-1185">Reference proteome</keyword>
<evidence type="ECO:0000256" key="5">
    <source>
        <dbReference type="ARBA" id="ARBA00022630"/>
    </source>
</evidence>
<feature type="site" description="Electron transfer via tryptophanyl radical" evidence="13">
    <location>
        <position position="361"/>
    </location>
</feature>
<keyword evidence="7 14" id="KW-0157">Chromophore</keyword>
<dbReference type="GO" id="GO:0009416">
    <property type="term" value="P:response to light stimulus"/>
    <property type="evidence" value="ECO:0007669"/>
    <property type="project" value="TreeGrafter"/>
</dbReference>
<dbReference type="InterPro" id="IPR006050">
    <property type="entry name" value="DNA_photolyase_N"/>
</dbReference>
<protein>
    <recommendedName>
        <fullName evidence="4">Deoxyribodipyrimidine photo-lyase</fullName>
        <ecNumber evidence="3">4.1.99.3</ecNumber>
    </recommendedName>
    <alternativeName>
        <fullName evidence="8">DNA photolyase</fullName>
    </alternativeName>
    <alternativeName>
        <fullName evidence="11">Photoreactivating enzyme</fullName>
    </alternativeName>
</protein>
<keyword evidence="5 12" id="KW-0285">Flavoprotein</keyword>
<evidence type="ECO:0000256" key="2">
    <source>
        <dbReference type="ARBA" id="ARBA00005862"/>
    </source>
</evidence>
<feature type="binding site" evidence="12">
    <location>
        <begin position="235"/>
        <end position="239"/>
    </location>
    <ligand>
        <name>FAD</name>
        <dbReference type="ChEBI" id="CHEBI:57692"/>
    </ligand>
</feature>
<evidence type="ECO:0000256" key="13">
    <source>
        <dbReference type="PIRSR" id="PIRSR602081-2"/>
    </source>
</evidence>
<keyword evidence="6 12" id="KW-0274">FAD</keyword>
<comment type="cofactor">
    <cofactor evidence="12">
        <name>FAD</name>
        <dbReference type="ChEBI" id="CHEBI:57692"/>
    </cofactor>
    <text evidence="12">Binds 1 FAD per subunit.</text>
</comment>
<dbReference type="FunFam" id="1.10.579.10:FF:000003">
    <property type="entry name" value="Deoxyribodipyrimidine photo-lyase"/>
    <property type="match status" value="1"/>
</dbReference>
<dbReference type="PANTHER" id="PTHR11455">
    <property type="entry name" value="CRYPTOCHROME"/>
    <property type="match status" value="1"/>
</dbReference>
<evidence type="ECO:0000313" key="16">
    <source>
        <dbReference type="EMBL" id="EIJ36840.1"/>
    </source>
</evidence>
<dbReference type="Proteomes" id="UP000005317">
    <property type="component" value="Unassembled WGS sequence"/>
</dbReference>
<feature type="binding site" evidence="12">
    <location>
        <position position="223"/>
    </location>
    <ligand>
        <name>FAD</name>
        <dbReference type="ChEBI" id="CHEBI:57692"/>
    </ligand>
</feature>
<gene>
    <name evidence="16" type="ORF">Thini_4359</name>
</gene>
<evidence type="ECO:0000259" key="15">
    <source>
        <dbReference type="PROSITE" id="PS51645"/>
    </source>
</evidence>
<dbReference type="PROSITE" id="PS00394">
    <property type="entry name" value="DNA_PHOTOLYASES_1_1"/>
    <property type="match status" value="1"/>
</dbReference>
<comment type="similarity">
    <text evidence="2">Belongs to the DNA photolyase class-1 family.</text>
</comment>